<protein>
    <submittedName>
        <fullName evidence="1">Uncharacterized protein</fullName>
    </submittedName>
</protein>
<reference evidence="1 2" key="1">
    <citation type="submission" date="2020-08" db="EMBL/GenBank/DDBJ databases">
        <title>Whole genome shotgun sequence of Actinocatenispora thailandica NBRC 105041.</title>
        <authorList>
            <person name="Komaki H."/>
            <person name="Tamura T."/>
        </authorList>
    </citation>
    <scope>NUCLEOTIDE SEQUENCE [LARGE SCALE GENOMIC DNA]</scope>
    <source>
        <strain evidence="1 2">NBRC 105041</strain>
    </source>
</reference>
<dbReference type="AlphaFoldDB" id="A0A7R7HUG6"/>
<evidence type="ECO:0000313" key="2">
    <source>
        <dbReference type="Proteomes" id="UP000611640"/>
    </source>
</evidence>
<dbReference type="Proteomes" id="UP000611640">
    <property type="component" value="Chromosome"/>
</dbReference>
<keyword evidence="2" id="KW-1185">Reference proteome</keyword>
<dbReference type="EMBL" id="AP023355">
    <property type="protein sequence ID" value="BCJ32902.1"/>
    <property type="molecule type" value="Genomic_DNA"/>
</dbReference>
<name>A0A7R7HUG6_9ACTN</name>
<accession>A0A7R7HUG6</accession>
<dbReference type="KEGG" id="atl:Athai_04050"/>
<dbReference type="RefSeq" id="WP_203959881.1">
    <property type="nucleotide sequence ID" value="NZ_AP023355.1"/>
</dbReference>
<gene>
    <name evidence="1" type="ORF">Athai_04050</name>
</gene>
<proteinExistence type="predicted"/>
<sequence>MAPRVRHPGRHVDLGARGPPHSRIERIEVARPTRLLGPPARYTIWIVPTHGRTVETPIQRDDRWRLLRPRGNAAVVSVDEFAETVATLRGYLARPGTRPVSR</sequence>
<evidence type="ECO:0000313" key="1">
    <source>
        <dbReference type="EMBL" id="BCJ32902.1"/>
    </source>
</evidence>
<organism evidence="1 2">
    <name type="scientific">Actinocatenispora thailandica</name>
    <dbReference type="NCBI Taxonomy" id="227318"/>
    <lineage>
        <taxon>Bacteria</taxon>
        <taxon>Bacillati</taxon>
        <taxon>Actinomycetota</taxon>
        <taxon>Actinomycetes</taxon>
        <taxon>Micromonosporales</taxon>
        <taxon>Micromonosporaceae</taxon>
        <taxon>Actinocatenispora</taxon>
    </lineage>
</organism>